<dbReference type="Gene3D" id="1.10.260.40">
    <property type="entry name" value="lambda repressor-like DNA-binding domains"/>
    <property type="match status" value="1"/>
</dbReference>
<evidence type="ECO:0000259" key="2">
    <source>
        <dbReference type="PROSITE" id="PS50943"/>
    </source>
</evidence>
<dbReference type="EMBL" id="JADOEL010000025">
    <property type="protein sequence ID" value="MBF8179702.1"/>
    <property type="molecule type" value="Genomic_DNA"/>
</dbReference>
<organism evidence="3 4">
    <name type="scientific">Herminiimonas contaminans</name>
    <dbReference type="NCBI Taxonomy" id="1111140"/>
    <lineage>
        <taxon>Bacteria</taxon>
        <taxon>Pseudomonadati</taxon>
        <taxon>Pseudomonadota</taxon>
        <taxon>Betaproteobacteria</taxon>
        <taxon>Burkholderiales</taxon>
        <taxon>Oxalobacteraceae</taxon>
        <taxon>Herminiimonas</taxon>
    </lineage>
</organism>
<proteinExistence type="predicted"/>
<evidence type="ECO:0000313" key="4">
    <source>
        <dbReference type="Proteomes" id="UP000657372"/>
    </source>
</evidence>
<feature type="compositionally biased region" description="Basic residues" evidence="1">
    <location>
        <begin position="93"/>
        <end position="104"/>
    </location>
</feature>
<name>A0ABS0EYZ8_9BURK</name>
<reference evidence="3 4" key="1">
    <citation type="submission" date="2020-11" db="EMBL/GenBank/DDBJ databases">
        <title>WGS of Herminiimonas contaminans strain Marseille-Q4544 isolated from planarians Schmidtea mediterranea.</title>
        <authorList>
            <person name="Kangale L."/>
        </authorList>
    </citation>
    <scope>NUCLEOTIDE SEQUENCE [LARGE SCALE GENOMIC DNA]</scope>
    <source>
        <strain evidence="3 4">Marseille-Q4544</strain>
    </source>
</reference>
<dbReference type="InterPro" id="IPR039554">
    <property type="entry name" value="HigA2-like_HTH"/>
</dbReference>
<dbReference type="CDD" id="cd00093">
    <property type="entry name" value="HTH_XRE"/>
    <property type="match status" value="1"/>
</dbReference>
<feature type="domain" description="HTH cro/C1-type" evidence="2">
    <location>
        <begin position="10"/>
        <end position="67"/>
    </location>
</feature>
<comment type="caution">
    <text evidence="3">The sequence shown here is derived from an EMBL/GenBank/DDBJ whole genome shotgun (WGS) entry which is preliminary data.</text>
</comment>
<dbReference type="PROSITE" id="PS50943">
    <property type="entry name" value="HTH_CROC1"/>
    <property type="match status" value="1"/>
</dbReference>
<dbReference type="InterPro" id="IPR001387">
    <property type="entry name" value="Cro/C1-type_HTH"/>
</dbReference>
<dbReference type="SUPFAM" id="SSF47413">
    <property type="entry name" value="lambda repressor-like DNA-binding domains"/>
    <property type="match status" value="1"/>
</dbReference>
<accession>A0ABS0EYZ8</accession>
<evidence type="ECO:0000256" key="1">
    <source>
        <dbReference type="SAM" id="MobiDB-lite"/>
    </source>
</evidence>
<dbReference type="Pfam" id="PF13744">
    <property type="entry name" value="HTH_37"/>
    <property type="match status" value="1"/>
</dbReference>
<dbReference type="Proteomes" id="UP000657372">
    <property type="component" value="Unassembled WGS sequence"/>
</dbReference>
<sequence>MNICELGAAIQVARLNKPITQAKLCEAVRISRPTLSLLETGKLPEVGIRKVMEVLEQLGLELTLKEARTRPTLRDLQRQNENAKVAELTQPTIRKRAPRTPKDK</sequence>
<dbReference type="RefSeq" id="WP_195876673.1">
    <property type="nucleotide sequence ID" value="NZ_JADOEL010000025.1"/>
</dbReference>
<evidence type="ECO:0000313" key="3">
    <source>
        <dbReference type="EMBL" id="MBF8179702.1"/>
    </source>
</evidence>
<gene>
    <name evidence="3" type="ORF">IXC47_18635</name>
</gene>
<dbReference type="SMART" id="SM00530">
    <property type="entry name" value="HTH_XRE"/>
    <property type="match status" value="1"/>
</dbReference>
<dbReference type="InterPro" id="IPR010982">
    <property type="entry name" value="Lambda_DNA-bd_dom_sf"/>
</dbReference>
<keyword evidence="4" id="KW-1185">Reference proteome</keyword>
<protein>
    <submittedName>
        <fullName evidence="3">XRE family transcriptional regulator</fullName>
    </submittedName>
</protein>
<feature type="region of interest" description="Disordered" evidence="1">
    <location>
        <begin position="73"/>
        <end position="104"/>
    </location>
</feature>